<evidence type="ECO:0000313" key="1">
    <source>
        <dbReference type="EMBL" id="KAK7344474.1"/>
    </source>
</evidence>
<reference evidence="1 2" key="1">
    <citation type="submission" date="2024-01" db="EMBL/GenBank/DDBJ databases">
        <title>The genomes of 5 underutilized Papilionoideae crops provide insights into root nodulation and disease resistanc.</title>
        <authorList>
            <person name="Jiang F."/>
        </authorList>
    </citation>
    <scope>NUCLEOTIDE SEQUENCE [LARGE SCALE GENOMIC DNA]</scope>
    <source>
        <strain evidence="1">LVBAO_FW01</strain>
        <tissue evidence="1">Leaves</tissue>
    </source>
</reference>
<comment type="caution">
    <text evidence="1">The sequence shown here is derived from an EMBL/GenBank/DDBJ whole genome shotgun (WGS) entry which is preliminary data.</text>
</comment>
<protein>
    <submittedName>
        <fullName evidence="1">Uncharacterized protein</fullName>
    </submittedName>
</protein>
<accession>A0AAN9LYL4</accession>
<organism evidence="1 2">
    <name type="scientific">Canavalia gladiata</name>
    <name type="common">Sword bean</name>
    <name type="synonym">Dolichos gladiatus</name>
    <dbReference type="NCBI Taxonomy" id="3824"/>
    <lineage>
        <taxon>Eukaryota</taxon>
        <taxon>Viridiplantae</taxon>
        <taxon>Streptophyta</taxon>
        <taxon>Embryophyta</taxon>
        <taxon>Tracheophyta</taxon>
        <taxon>Spermatophyta</taxon>
        <taxon>Magnoliopsida</taxon>
        <taxon>eudicotyledons</taxon>
        <taxon>Gunneridae</taxon>
        <taxon>Pentapetalae</taxon>
        <taxon>rosids</taxon>
        <taxon>fabids</taxon>
        <taxon>Fabales</taxon>
        <taxon>Fabaceae</taxon>
        <taxon>Papilionoideae</taxon>
        <taxon>50 kb inversion clade</taxon>
        <taxon>NPAAA clade</taxon>
        <taxon>indigoferoid/millettioid clade</taxon>
        <taxon>Phaseoleae</taxon>
        <taxon>Canavalia</taxon>
    </lineage>
</organism>
<proteinExistence type="predicted"/>
<dbReference type="Proteomes" id="UP001367508">
    <property type="component" value="Unassembled WGS sequence"/>
</dbReference>
<gene>
    <name evidence="1" type="ORF">VNO77_14119</name>
</gene>
<dbReference type="AlphaFoldDB" id="A0AAN9LYL4"/>
<sequence>MWRCFATSRIGERLGFIPQVRTFVFDSYERFQRVYYDEHGPDPETRMFQPPLPTNEAIREAPEYNILFCRYLRGGAFQSASPQPAKSSSSPQDLCSLYLYGEKIEVSVVKECLSTYVPIRGSAITAYDSMESSVSTNGKNESGHPHKKEIRIMQQVPPEHTELGLWLLKRLLFCFLSRVVAHLSNNHIFLPSPCLAGSSRARTESKLHATNPRLSWQLKTESFEIKQILTCEASMEIGIVLESHEPGLLLDLL</sequence>
<name>A0AAN9LYL4_CANGL</name>
<keyword evidence="2" id="KW-1185">Reference proteome</keyword>
<dbReference type="EMBL" id="JAYMYQ010000003">
    <property type="protein sequence ID" value="KAK7344474.1"/>
    <property type="molecule type" value="Genomic_DNA"/>
</dbReference>
<evidence type="ECO:0000313" key="2">
    <source>
        <dbReference type="Proteomes" id="UP001367508"/>
    </source>
</evidence>